<keyword evidence="2" id="KW-1185">Reference proteome</keyword>
<protein>
    <recommendedName>
        <fullName evidence="3">HEPN domain-containing protein</fullName>
    </recommendedName>
</protein>
<evidence type="ECO:0008006" key="3">
    <source>
        <dbReference type="Google" id="ProtNLM"/>
    </source>
</evidence>
<sequence>MPFYIRAKTYLRYAEEEYQKALTRLNEDQEAALLAFKDSFLFSTKAIWAVSRIEAPKEKPSPEKLLEELSRAVEPEMATFFKDAWEKFRTGTSLEEARALASQALNYAREVLAPILGPAAWSRNF</sequence>
<dbReference type="EMBL" id="LWLG01000013">
    <property type="protein sequence ID" value="OAQ20246.1"/>
    <property type="molecule type" value="Genomic_DNA"/>
</dbReference>
<reference evidence="1 2" key="1">
    <citation type="submission" date="2016-04" db="EMBL/GenBank/DDBJ databases">
        <title>Genome analysis of Thermosulfurimonas dismutans, the first thermophilic sulfur-disproportionating bacterium of the phylum Thermodesulfobacteria.</title>
        <authorList>
            <person name="Mardanov A.V."/>
            <person name="Beletsky A.V."/>
            <person name="Kadnikov V.V."/>
            <person name="Slobodkin A.I."/>
            <person name="Ravin N.V."/>
        </authorList>
    </citation>
    <scope>NUCLEOTIDE SEQUENCE [LARGE SCALE GENOMIC DNA]</scope>
    <source>
        <strain evidence="1 2">S95</strain>
    </source>
</reference>
<gene>
    <name evidence="1" type="ORF">TDIS_1601</name>
</gene>
<dbReference type="OrthoDB" id="9798966at2"/>
<dbReference type="RefSeq" id="WP_068671100.1">
    <property type="nucleotide sequence ID" value="NZ_LWLG01000013.1"/>
</dbReference>
<proteinExistence type="predicted"/>
<evidence type="ECO:0000313" key="2">
    <source>
        <dbReference type="Proteomes" id="UP000078390"/>
    </source>
</evidence>
<dbReference type="Proteomes" id="UP000078390">
    <property type="component" value="Unassembled WGS sequence"/>
</dbReference>
<comment type="caution">
    <text evidence="1">The sequence shown here is derived from an EMBL/GenBank/DDBJ whole genome shotgun (WGS) entry which is preliminary data.</text>
</comment>
<name>A0A179D2G6_9BACT</name>
<accession>A0A179D2G6</accession>
<dbReference type="STRING" id="999894.TDIS_1601"/>
<evidence type="ECO:0000313" key="1">
    <source>
        <dbReference type="EMBL" id="OAQ20246.1"/>
    </source>
</evidence>
<organism evidence="1 2">
    <name type="scientific">Thermosulfurimonas dismutans</name>
    <dbReference type="NCBI Taxonomy" id="999894"/>
    <lineage>
        <taxon>Bacteria</taxon>
        <taxon>Pseudomonadati</taxon>
        <taxon>Thermodesulfobacteriota</taxon>
        <taxon>Thermodesulfobacteria</taxon>
        <taxon>Thermodesulfobacteriales</taxon>
        <taxon>Thermodesulfobacteriaceae</taxon>
        <taxon>Thermosulfurimonas</taxon>
    </lineage>
</organism>
<dbReference type="AlphaFoldDB" id="A0A179D2G6"/>